<evidence type="ECO:0000256" key="4">
    <source>
        <dbReference type="ARBA" id="ARBA00022843"/>
    </source>
</evidence>
<dbReference type="Gene3D" id="3.10.20.90">
    <property type="entry name" value="Phosphatidylinositol 3-kinase Catalytic Subunit, Chain A, domain 1"/>
    <property type="match status" value="1"/>
</dbReference>
<accession>A0A183IP93</accession>
<evidence type="ECO:0000259" key="9">
    <source>
        <dbReference type="Pfam" id="PF20638"/>
    </source>
</evidence>
<dbReference type="GO" id="GO:0061908">
    <property type="term" value="C:phagophore"/>
    <property type="evidence" value="ECO:0007669"/>
    <property type="project" value="TreeGrafter"/>
</dbReference>
<organism evidence="10">
    <name type="scientific">Soboliphyme baturini</name>
    <dbReference type="NCBI Taxonomy" id="241478"/>
    <lineage>
        <taxon>Eukaryota</taxon>
        <taxon>Metazoa</taxon>
        <taxon>Ecdysozoa</taxon>
        <taxon>Nematoda</taxon>
        <taxon>Enoplea</taxon>
        <taxon>Dorylaimia</taxon>
        <taxon>Dioctophymatida</taxon>
        <taxon>Dioctophymatoidea</taxon>
        <taxon>Soboliphymatidae</taxon>
        <taxon>Soboliphyme</taxon>
    </lineage>
</organism>
<dbReference type="InterPro" id="IPR042527">
    <property type="entry name" value="Atg5_UblA_dom_sf"/>
</dbReference>
<feature type="domain" description="Autophagy protein ATG5 alpha-helical bundle region" evidence="8">
    <location>
        <begin position="57"/>
        <end position="112"/>
    </location>
</feature>
<dbReference type="InterPro" id="IPR048940">
    <property type="entry name" value="ATG5_HBR"/>
</dbReference>
<comment type="function">
    <text evidence="6">Involved in autophagic vesicle formation.</text>
</comment>
<dbReference type="InterPro" id="IPR048318">
    <property type="entry name" value="ATG5_UblB"/>
</dbReference>
<dbReference type="Pfam" id="PF04106">
    <property type="entry name" value="ATG5_UblB"/>
    <property type="match status" value="1"/>
</dbReference>
<comment type="subunit">
    <text evidence="6">Conjugated with ATG12.</text>
</comment>
<dbReference type="WBParaSite" id="SBAD_0000566001-mRNA-1">
    <property type="protein sequence ID" value="SBAD_0000566001-mRNA-1"/>
    <property type="gene ID" value="SBAD_0000566001"/>
</dbReference>
<dbReference type="AlphaFoldDB" id="A0A183IP93"/>
<dbReference type="GO" id="GO:0044233">
    <property type="term" value="C:mitochondria-associated endoplasmic reticulum membrane contact site"/>
    <property type="evidence" value="ECO:0007669"/>
    <property type="project" value="TreeGrafter"/>
</dbReference>
<evidence type="ECO:0000256" key="6">
    <source>
        <dbReference type="RuleBase" id="RU361202"/>
    </source>
</evidence>
<dbReference type="Gene3D" id="1.10.246.190">
    <property type="entry name" value="Autophagy protein Apg5, helix rich domain"/>
    <property type="match status" value="1"/>
</dbReference>
<evidence type="ECO:0000256" key="1">
    <source>
        <dbReference type="ARBA" id="ARBA00004623"/>
    </source>
</evidence>
<dbReference type="GO" id="GO:0019776">
    <property type="term" value="F:Atg8-family ligase activity"/>
    <property type="evidence" value="ECO:0007669"/>
    <property type="project" value="TreeGrafter"/>
</dbReference>
<dbReference type="InterPro" id="IPR007239">
    <property type="entry name" value="Atg5"/>
</dbReference>
<dbReference type="Pfam" id="PF20638">
    <property type="entry name" value="ATG5_UblA"/>
    <property type="match status" value="1"/>
</dbReference>
<dbReference type="GO" id="GO:0005776">
    <property type="term" value="C:autophagosome"/>
    <property type="evidence" value="ECO:0007669"/>
    <property type="project" value="TreeGrafter"/>
</dbReference>
<evidence type="ECO:0000259" key="8">
    <source>
        <dbReference type="Pfam" id="PF20637"/>
    </source>
</evidence>
<feature type="domain" description="Autophagy protein ATG5 UblA" evidence="9">
    <location>
        <begin position="3"/>
        <end position="43"/>
    </location>
</feature>
<dbReference type="GO" id="GO:0000422">
    <property type="term" value="P:autophagy of mitochondrion"/>
    <property type="evidence" value="ECO:0007669"/>
    <property type="project" value="TreeGrafter"/>
</dbReference>
<dbReference type="InterPro" id="IPR042526">
    <property type="entry name" value="Atg5_HR"/>
</dbReference>
<keyword evidence="4 6" id="KW-0832">Ubl conjugation</keyword>
<evidence type="ECO:0000256" key="3">
    <source>
        <dbReference type="ARBA" id="ARBA00022499"/>
    </source>
</evidence>
<dbReference type="GO" id="GO:0034045">
    <property type="term" value="C:phagophore assembly site membrane"/>
    <property type="evidence" value="ECO:0007669"/>
    <property type="project" value="UniProtKB-SubCell"/>
</dbReference>
<dbReference type="PANTHER" id="PTHR13040:SF2">
    <property type="entry name" value="AUTOPHAGY PROTEIN 5"/>
    <property type="match status" value="1"/>
</dbReference>
<dbReference type="PANTHER" id="PTHR13040">
    <property type="entry name" value="AUTOPHAGY PROTEIN 5"/>
    <property type="match status" value="1"/>
</dbReference>
<keyword evidence="6" id="KW-0472">Membrane</keyword>
<name>A0A183IP93_9BILA</name>
<dbReference type="GO" id="GO:0034727">
    <property type="term" value="P:piecemeal microautophagy of the nucleus"/>
    <property type="evidence" value="ECO:0007669"/>
    <property type="project" value="TreeGrafter"/>
</dbReference>
<dbReference type="GO" id="GO:0034274">
    <property type="term" value="C:Atg12-Atg5-Atg16 complex"/>
    <property type="evidence" value="ECO:0007669"/>
    <property type="project" value="TreeGrafter"/>
</dbReference>
<evidence type="ECO:0000256" key="5">
    <source>
        <dbReference type="ARBA" id="ARBA00023006"/>
    </source>
</evidence>
<dbReference type="Gene3D" id="3.10.20.620">
    <property type="match status" value="1"/>
</dbReference>
<dbReference type="GO" id="GO:0006995">
    <property type="term" value="P:cellular response to nitrogen starvation"/>
    <property type="evidence" value="ECO:0007669"/>
    <property type="project" value="TreeGrafter"/>
</dbReference>
<sequence length="205" mass="24135">LDSADDLWLECSGTPLKWHYPVGVLYDLRRPDETDDALPWHVTDFPENEILHFSTKEAIEAYFFQTVKEADQLKHRGEIISKMQKMEQKSMWNALLNDKFEQFWASNSRLMENSSINPIKYLPIRVYNKDQTFIQRLISTNNENGQMNTVLDMLRSFFPNRADASVDVLRVFCQSVHIPHCTPLLWLYVNMSYPDNFLHLCISEQ</sequence>
<dbReference type="InterPro" id="IPR048939">
    <property type="entry name" value="ATG5_UblA"/>
</dbReference>
<evidence type="ECO:0000313" key="10">
    <source>
        <dbReference type="WBParaSite" id="SBAD_0000566001-mRNA-1"/>
    </source>
</evidence>
<keyword evidence="5 6" id="KW-0072">Autophagy</keyword>
<reference evidence="10" key="1">
    <citation type="submission" date="2016-06" db="UniProtKB">
        <authorList>
            <consortium name="WormBaseParasite"/>
        </authorList>
    </citation>
    <scope>IDENTIFICATION</scope>
</reference>
<keyword evidence="3 6" id="KW-1017">Isopeptide bond</keyword>
<proteinExistence type="inferred from homology"/>
<dbReference type="GO" id="GO:0007033">
    <property type="term" value="P:vacuole organization"/>
    <property type="evidence" value="ECO:0007669"/>
    <property type="project" value="UniProtKB-ARBA"/>
</dbReference>
<dbReference type="Pfam" id="PF20637">
    <property type="entry name" value="ATG5_HBR"/>
    <property type="match status" value="1"/>
</dbReference>
<feature type="domain" description="Autophagy protein ATG5 UblB" evidence="7">
    <location>
        <begin position="121"/>
        <end position="202"/>
    </location>
</feature>
<evidence type="ECO:0000256" key="2">
    <source>
        <dbReference type="ARBA" id="ARBA00006910"/>
    </source>
</evidence>
<protein>
    <recommendedName>
        <fullName evidence="6">Autophagy protein 5</fullName>
    </recommendedName>
</protein>
<comment type="similarity">
    <text evidence="2 6">Belongs to the ATG5 family.</text>
</comment>
<evidence type="ECO:0000259" key="7">
    <source>
        <dbReference type="Pfam" id="PF04106"/>
    </source>
</evidence>
<comment type="subcellular location">
    <subcellularLocation>
        <location evidence="1 6">Preautophagosomal structure membrane</location>
        <topology evidence="1 6">Peripheral membrane protein</topology>
    </subcellularLocation>
</comment>